<keyword evidence="3" id="KW-1185">Reference proteome</keyword>
<proteinExistence type="predicted"/>
<feature type="compositionally biased region" description="Polar residues" evidence="1">
    <location>
        <begin position="43"/>
        <end position="53"/>
    </location>
</feature>
<evidence type="ECO:0000313" key="2">
    <source>
        <dbReference type="EMBL" id="KAK1152960.1"/>
    </source>
</evidence>
<accession>A0AAD8CLV3</accession>
<feature type="non-terminal residue" evidence="2">
    <location>
        <position position="80"/>
    </location>
</feature>
<reference evidence="2" key="1">
    <citation type="submission" date="2022-02" db="EMBL/GenBank/DDBJ databases">
        <title>Atlantic sturgeon de novo genome assembly.</title>
        <authorList>
            <person name="Stock M."/>
            <person name="Klopp C."/>
            <person name="Guiguen Y."/>
            <person name="Cabau C."/>
            <person name="Parinello H."/>
            <person name="Santidrian Yebra-Pimentel E."/>
            <person name="Kuhl H."/>
            <person name="Dirks R.P."/>
            <person name="Guessner J."/>
            <person name="Wuertz S."/>
            <person name="Du K."/>
            <person name="Schartl M."/>
        </authorList>
    </citation>
    <scope>NUCLEOTIDE SEQUENCE</scope>
    <source>
        <strain evidence="2">STURGEONOMICS-FGT-2020</strain>
        <tissue evidence="2">Whole blood</tissue>
    </source>
</reference>
<comment type="caution">
    <text evidence="2">The sequence shown here is derived from an EMBL/GenBank/DDBJ whole genome shotgun (WGS) entry which is preliminary data.</text>
</comment>
<dbReference type="Proteomes" id="UP001230051">
    <property type="component" value="Unassembled WGS sequence"/>
</dbReference>
<evidence type="ECO:0000313" key="3">
    <source>
        <dbReference type="Proteomes" id="UP001230051"/>
    </source>
</evidence>
<gene>
    <name evidence="2" type="primary">SRRM2</name>
    <name evidence="2" type="ORF">AOXY_G30704</name>
</gene>
<name>A0AAD8CLV3_ACIOX</name>
<dbReference type="AlphaFoldDB" id="A0AAD8CLV3"/>
<sequence>MYNGIGLVTPEGVAPMATLQQPVHRASPQGPAGRQDRRGAGQTGEQPDQSPQPRDTGAREEEGAGAEVCAATGHDGGAGV</sequence>
<feature type="region of interest" description="Disordered" evidence="1">
    <location>
        <begin position="1"/>
        <end position="80"/>
    </location>
</feature>
<protein>
    <submittedName>
        <fullName evidence="2">Serine/arginine repetitive matrix protein 2-like</fullName>
    </submittedName>
</protein>
<organism evidence="2 3">
    <name type="scientific">Acipenser oxyrinchus oxyrinchus</name>
    <dbReference type="NCBI Taxonomy" id="40147"/>
    <lineage>
        <taxon>Eukaryota</taxon>
        <taxon>Metazoa</taxon>
        <taxon>Chordata</taxon>
        <taxon>Craniata</taxon>
        <taxon>Vertebrata</taxon>
        <taxon>Euteleostomi</taxon>
        <taxon>Actinopterygii</taxon>
        <taxon>Chondrostei</taxon>
        <taxon>Acipenseriformes</taxon>
        <taxon>Acipenseridae</taxon>
        <taxon>Acipenser</taxon>
    </lineage>
</organism>
<evidence type="ECO:0000256" key="1">
    <source>
        <dbReference type="SAM" id="MobiDB-lite"/>
    </source>
</evidence>
<dbReference type="EMBL" id="JAGXEW010000044">
    <property type="protein sequence ID" value="KAK1152960.1"/>
    <property type="molecule type" value="Genomic_DNA"/>
</dbReference>